<proteinExistence type="predicted"/>
<evidence type="ECO:0000313" key="1">
    <source>
        <dbReference type="EMBL" id="KAK9744227.1"/>
    </source>
</evidence>
<accession>A0AAW1MD54</accession>
<gene>
    <name evidence="1" type="ORF">QE152_g7950</name>
</gene>
<dbReference type="AlphaFoldDB" id="A0AAW1MD54"/>
<reference evidence="1 2" key="1">
    <citation type="journal article" date="2024" name="BMC Genomics">
        <title>De novo assembly and annotation of Popillia japonica's genome with initial clues to its potential as an invasive pest.</title>
        <authorList>
            <person name="Cucini C."/>
            <person name="Boschi S."/>
            <person name="Funari R."/>
            <person name="Cardaioli E."/>
            <person name="Iannotti N."/>
            <person name="Marturano G."/>
            <person name="Paoli F."/>
            <person name="Bruttini M."/>
            <person name="Carapelli A."/>
            <person name="Frati F."/>
            <person name="Nardi F."/>
        </authorList>
    </citation>
    <scope>NUCLEOTIDE SEQUENCE [LARGE SCALE GENOMIC DNA]</scope>
    <source>
        <strain evidence="1">DMR45628</strain>
    </source>
</reference>
<sequence>MVLRTQAKRLTVLVFTYAANKTGDMFRDFCVPGASAVLLAQLVHKIRTALKSEFDKQYLWSDSTVTLSWIRACPKRWKTFVANRVSEIQRLTNIEDWYHVRSKENPADIVSRGMSVEDLQNSELWWSGPYWLSEDFLQLESVDERIEDKMPEERTSSQFQRIA</sequence>
<protein>
    <submittedName>
        <fullName evidence="1">Uncharacterized protein</fullName>
    </submittedName>
</protein>
<evidence type="ECO:0000313" key="2">
    <source>
        <dbReference type="Proteomes" id="UP001458880"/>
    </source>
</evidence>
<dbReference type="EMBL" id="JASPKY010000060">
    <property type="protein sequence ID" value="KAK9744227.1"/>
    <property type="molecule type" value="Genomic_DNA"/>
</dbReference>
<organism evidence="1 2">
    <name type="scientific">Popillia japonica</name>
    <name type="common">Japanese beetle</name>
    <dbReference type="NCBI Taxonomy" id="7064"/>
    <lineage>
        <taxon>Eukaryota</taxon>
        <taxon>Metazoa</taxon>
        <taxon>Ecdysozoa</taxon>
        <taxon>Arthropoda</taxon>
        <taxon>Hexapoda</taxon>
        <taxon>Insecta</taxon>
        <taxon>Pterygota</taxon>
        <taxon>Neoptera</taxon>
        <taxon>Endopterygota</taxon>
        <taxon>Coleoptera</taxon>
        <taxon>Polyphaga</taxon>
        <taxon>Scarabaeiformia</taxon>
        <taxon>Scarabaeidae</taxon>
        <taxon>Rutelinae</taxon>
        <taxon>Popillia</taxon>
    </lineage>
</organism>
<dbReference type="PANTHER" id="PTHR22955">
    <property type="entry name" value="RETROTRANSPOSON"/>
    <property type="match status" value="1"/>
</dbReference>
<name>A0AAW1MD54_POPJA</name>
<dbReference type="PANTHER" id="PTHR22955:SF77">
    <property type="entry name" value="ASPARTIC PUTATIVE DOMAIN-CONTAINING PROTEIN-RELATED"/>
    <property type="match status" value="1"/>
</dbReference>
<comment type="caution">
    <text evidence="1">The sequence shown here is derived from an EMBL/GenBank/DDBJ whole genome shotgun (WGS) entry which is preliminary data.</text>
</comment>
<dbReference type="Proteomes" id="UP001458880">
    <property type="component" value="Unassembled WGS sequence"/>
</dbReference>
<keyword evidence="2" id="KW-1185">Reference proteome</keyword>